<dbReference type="AlphaFoldDB" id="E6QAD5"/>
<comment type="caution">
    <text evidence="1">The sequence shown here is derived from an EMBL/GenBank/DDBJ whole genome shotgun (WGS) entry which is preliminary data.</text>
</comment>
<dbReference type="Gene3D" id="1.10.10.10">
    <property type="entry name" value="Winged helix-like DNA-binding domain superfamily/Winged helix DNA-binding domain"/>
    <property type="match status" value="1"/>
</dbReference>
<dbReference type="SUPFAM" id="SSF46894">
    <property type="entry name" value="C-terminal effector domain of the bipartite response regulators"/>
    <property type="match status" value="1"/>
</dbReference>
<accession>E6QAD5</accession>
<reference evidence="1" key="1">
    <citation type="submission" date="2009-10" db="EMBL/GenBank/DDBJ databases">
        <title>Diversity of trophic interactions inside an arsenic-rich microbial ecosystem.</title>
        <authorList>
            <person name="Bertin P.N."/>
            <person name="Heinrich-Salmeron A."/>
            <person name="Pelletier E."/>
            <person name="Goulhen-Chollet F."/>
            <person name="Arsene-Ploetze F."/>
            <person name="Gallien S."/>
            <person name="Calteau A."/>
            <person name="Vallenet D."/>
            <person name="Casiot C."/>
            <person name="Chane-Woon-Ming B."/>
            <person name="Giloteaux L."/>
            <person name="Barakat M."/>
            <person name="Bonnefoy V."/>
            <person name="Bruneel O."/>
            <person name="Chandler M."/>
            <person name="Cleiss J."/>
            <person name="Duran R."/>
            <person name="Elbaz-Poulichet F."/>
            <person name="Fonknechten N."/>
            <person name="Lauga B."/>
            <person name="Mornico D."/>
            <person name="Ortet P."/>
            <person name="Schaeffer C."/>
            <person name="Siguier P."/>
            <person name="Alexander Thil Smith A."/>
            <person name="Van Dorsselaer A."/>
            <person name="Weissenbach J."/>
            <person name="Medigue C."/>
            <person name="Le Paslier D."/>
        </authorList>
    </citation>
    <scope>NUCLEOTIDE SEQUENCE</scope>
</reference>
<dbReference type="InterPro" id="IPR016032">
    <property type="entry name" value="Sig_transdc_resp-reg_C-effctor"/>
</dbReference>
<proteinExistence type="predicted"/>
<sequence length="265" mass="29052">MNAVIQGSAHPLVVLERNKLITQALLDRLSIYSGSIFLVTDLHRCAVALGTQRPTPVLVLAGKPPESRWTDWRAQVKSATHASCPIMAVDLPTESAAPSFLTFQGIQGAVDLGDVSVNVIRHIQTLIEQIATTTLAYGPLHLDRSQKTLSAAGRSVALKDALFDLLLLFWGHPQRILPMELLQKVLASAGSALVREAHMAIRDLRSRLHYLGFDDCIINIRDRGYLFTPPDISVCGRRMAARPTGRNPLLTKHPLSAPRFDTAAF</sequence>
<dbReference type="GO" id="GO:0003677">
    <property type="term" value="F:DNA binding"/>
    <property type="evidence" value="ECO:0007669"/>
    <property type="project" value="InterPro"/>
</dbReference>
<name>E6QAD5_9ZZZZ</name>
<organism evidence="1">
    <name type="scientific">mine drainage metagenome</name>
    <dbReference type="NCBI Taxonomy" id="410659"/>
    <lineage>
        <taxon>unclassified sequences</taxon>
        <taxon>metagenomes</taxon>
        <taxon>ecological metagenomes</taxon>
    </lineage>
</organism>
<dbReference type="GO" id="GO:0006355">
    <property type="term" value="P:regulation of DNA-templated transcription"/>
    <property type="evidence" value="ECO:0007669"/>
    <property type="project" value="InterPro"/>
</dbReference>
<dbReference type="EMBL" id="CABP01000049">
    <property type="protein sequence ID" value="CBI04161.1"/>
    <property type="molecule type" value="Genomic_DNA"/>
</dbReference>
<evidence type="ECO:0000313" key="1">
    <source>
        <dbReference type="EMBL" id="CBI04161.1"/>
    </source>
</evidence>
<gene>
    <name evidence="1" type="ORF">CARN5_2401</name>
</gene>
<dbReference type="InterPro" id="IPR036388">
    <property type="entry name" value="WH-like_DNA-bd_sf"/>
</dbReference>
<protein>
    <recommendedName>
        <fullName evidence="2">OmpR/PhoB-type domain-containing protein</fullName>
    </recommendedName>
</protein>
<evidence type="ECO:0008006" key="2">
    <source>
        <dbReference type="Google" id="ProtNLM"/>
    </source>
</evidence>